<evidence type="ECO:0000256" key="1">
    <source>
        <dbReference type="SAM" id="Phobius"/>
    </source>
</evidence>
<name>A0A177IS27_9CORY</name>
<dbReference type="AlphaFoldDB" id="A0A177IS27"/>
<evidence type="ECO:0000313" key="3">
    <source>
        <dbReference type="EMBL" id="OAH31648.1"/>
    </source>
</evidence>
<dbReference type="EMBL" id="LSTQ01000004">
    <property type="protein sequence ID" value="OAH31648.1"/>
    <property type="molecule type" value="Genomic_DNA"/>
</dbReference>
<feature type="transmembrane region" description="Helical" evidence="1">
    <location>
        <begin position="53"/>
        <end position="73"/>
    </location>
</feature>
<feature type="transmembrane region" description="Helical" evidence="1">
    <location>
        <begin position="98"/>
        <end position="118"/>
    </location>
</feature>
<feature type="transmembrane region" description="Helical" evidence="1">
    <location>
        <begin position="130"/>
        <end position="149"/>
    </location>
</feature>
<keyword evidence="4" id="KW-1185">Reference proteome</keyword>
<dbReference type="PANTHER" id="PTHR35797:SF1">
    <property type="entry name" value="PROTEASE"/>
    <property type="match status" value="1"/>
</dbReference>
<dbReference type="InterPro" id="IPR003675">
    <property type="entry name" value="Rce1/LyrA-like_dom"/>
</dbReference>
<dbReference type="PANTHER" id="PTHR35797">
    <property type="entry name" value="PROTEASE-RELATED"/>
    <property type="match status" value="1"/>
</dbReference>
<organism evidence="3 4">
    <name type="scientific">Corynebacterium stationis</name>
    <dbReference type="NCBI Taxonomy" id="1705"/>
    <lineage>
        <taxon>Bacteria</taxon>
        <taxon>Bacillati</taxon>
        <taxon>Actinomycetota</taxon>
        <taxon>Actinomycetes</taxon>
        <taxon>Mycobacteriales</taxon>
        <taxon>Corynebacteriaceae</taxon>
        <taxon>Corynebacterium</taxon>
    </lineage>
</organism>
<sequence length="288" mass="30616">MSPHLDNPSPPSSNNTSASLVEVAGYILAATALSALISAPLLVGLLPKATTGLIVPIAQLTPLIVALVFFAALKKRPQHRLARLRDVLALRWASSTKAIIVGLGFLIVISALQALTALATGQTFAASNDIALAAIAVIPILLMQCVFALGEEFGWRGWLASRTTGWSFPKAAATQSIAWTLWHLPVVPVILSTATIEFALAYLVSIASWAPFFLAVRLRSGSVWPAVVLHGGINSIRVFFLQSVFASGEGINWWVEAAGVILWLAAAAWVMSKSFQLIPCASSQIVKE</sequence>
<feature type="domain" description="CAAX prenyl protease 2/Lysostaphin resistance protein A-like" evidence="2">
    <location>
        <begin position="137"/>
        <end position="235"/>
    </location>
</feature>
<reference evidence="4" key="1">
    <citation type="submission" date="2016-02" db="EMBL/GenBank/DDBJ databases">
        <authorList>
            <person name="Kaur G."/>
            <person name="Nair G.R."/>
            <person name="Mayilraj S."/>
        </authorList>
    </citation>
    <scope>NUCLEOTIDE SEQUENCE [LARGE SCALE GENOMIC DNA]</scope>
    <source>
        <strain evidence="4">GA-15</strain>
    </source>
</reference>
<gene>
    <name evidence="3" type="ORF">AYJ05_08815</name>
</gene>
<dbReference type="GO" id="GO:0004175">
    <property type="term" value="F:endopeptidase activity"/>
    <property type="evidence" value="ECO:0007669"/>
    <property type="project" value="UniProtKB-ARBA"/>
</dbReference>
<keyword evidence="1" id="KW-0812">Transmembrane</keyword>
<keyword evidence="1" id="KW-0472">Membrane</keyword>
<dbReference type="RefSeq" id="WP_066837915.1">
    <property type="nucleotide sequence ID" value="NZ_CAJUDP010000070.1"/>
</dbReference>
<evidence type="ECO:0000259" key="2">
    <source>
        <dbReference type="Pfam" id="PF02517"/>
    </source>
</evidence>
<dbReference type="GO" id="GO:0080120">
    <property type="term" value="P:CAAX-box protein maturation"/>
    <property type="evidence" value="ECO:0007669"/>
    <property type="project" value="UniProtKB-ARBA"/>
</dbReference>
<feature type="transmembrane region" description="Helical" evidence="1">
    <location>
        <begin position="223"/>
        <end position="245"/>
    </location>
</feature>
<evidence type="ECO:0000313" key="4">
    <source>
        <dbReference type="Proteomes" id="UP000076947"/>
    </source>
</evidence>
<comment type="caution">
    <text evidence="3">The sequence shown here is derived from an EMBL/GenBank/DDBJ whole genome shotgun (WGS) entry which is preliminary data.</text>
</comment>
<dbReference type="Proteomes" id="UP000076947">
    <property type="component" value="Unassembled WGS sequence"/>
</dbReference>
<dbReference type="InterPro" id="IPR042150">
    <property type="entry name" value="MmRce1-like"/>
</dbReference>
<accession>A0A177IS27</accession>
<proteinExistence type="predicted"/>
<feature type="transmembrane region" description="Helical" evidence="1">
    <location>
        <begin position="23"/>
        <end position="46"/>
    </location>
</feature>
<feature type="transmembrane region" description="Helical" evidence="1">
    <location>
        <begin position="251"/>
        <end position="271"/>
    </location>
</feature>
<protein>
    <recommendedName>
        <fullName evidence="2">CAAX prenyl protease 2/Lysostaphin resistance protein A-like domain-containing protein</fullName>
    </recommendedName>
</protein>
<keyword evidence="1" id="KW-1133">Transmembrane helix</keyword>
<dbReference type="Pfam" id="PF02517">
    <property type="entry name" value="Rce1-like"/>
    <property type="match status" value="1"/>
</dbReference>
<feature type="transmembrane region" description="Helical" evidence="1">
    <location>
        <begin position="189"/>
        <end position="216"/>
    </location>
</feature>